<keyword evidence="3" id="KW-1185">Reference proteome</keyword>
<dbReference type="HOGENOM" id="CLU_1899288_0_0_1"/>
<reference evidence="1 3" key="1">
    <citation type="journal article" date="2011" name="Nature">
        <title>The Medicago genome provides insight into the evolution of rhizobial symbioses.</title>
        <authorList>
            <person name="Young N.D."/>
            <person name="Debelle F."/>
            <person name="Oldroyd G.E."/>
            <person name="Geurts R."/>
            <person name="Cannon S.B."/>
            <person name="Udvardi M.K."/>
            <person name="Benedito V.A."/>
            <person name="Mayer K.F."/>
            <person name="Gouzy J."/>
            <person name="Schoof H."/>
            <person name="Van de Peer Y."/>
            <person name="Proost S."/>
            <person name="Cook D.R."/>
            <person name="Meyers B.C."/>
            <person name="Spannagl M."/>
            <person name="Cheung F."/>
            <person name="De Mita S."/>
            <person name="Krishnakumar V."/>
            <person name="Gundlach H."/>
            <person name="Zhou S."/>
            <person name="Mudge J."/>
            <person name="Bharti A.K."/>
            <person name="Murray J.D."/>
            <person name="Naoumkina M.A."/>
            <person name="Rosen B."/>
            <person name="Silverstein K.A."/>
            <person name="Tang H."/>
            <person name="Rombauts S."/>
            <person name="Zhao P.X."/>
            <person name="Zhou P."/>
            <person name="Barbe V."/>
            <person name="Bardou P."/>
            <person name="Bechner M."/>
            <person name="Bellec A."/>
            <person name="Berger A."/>
            <person name="Berges H."/>
            <person name="Bidwell S."/>
            <person name="Bisseling T."/>
            <person name="Choisne N."/>
            <person name="Couloux A."/>
            <person name="Denny R."/>
            <person name="Deshpande S."/>
            <person name="Dai X."/>
            <person name="Doyle J.J."/>
            <person name="Dudez A.M."/>
            <person name="Farmer A.D."/>
            <person name="Fouteau S."/>
            <person name="Franken C."/>
            <person name="Gibelin C."/>
            <person name="Gish J."/>
            <person name="Goldstein S."/>
            <person name="Gonzalez A.J."/>
            <person name="Green P.J."/>
            <person name="Hallab A."/>
            <person name="Hartog M."/>
            <person name="Hua A."/>
            <person name="Humphray S.J."/>
            <person name="Jeong D.H."/>
            <person name="Jing Y."/>
            <person name="Jocker A."/>
            <person name="Kenton S.M."/>
            <person name="Kim D.J."/>
            <person name="Klee K."/>
            <person name="Lai H."/>
            <person name="Lang C."/>
            <person name="Lin S."/>
            <person name="Macmil S.L."/>
            <person name="Magdelenat G."/>
            <person name="Matthews L."/>
            <person name="McCorrison J."/>
            <person name="Monaghan E.L."/>
            <person name="Mun J.H."/>
            <person name="Najar F.Z."/>
            <person name="Nicholson C."/>
            <person name="Noirot C."/>
            <person name="O'Bleness M."/>
            <person name="Paule C.R."/>
            <person name="Poulain J."/>
            <person name="Prion F."/>
            <person name="Qin B."/>
            <person name="Qu C."/>
            <person name="Retzel E.F."/>
            <person name="Riddle C."/>
            <person name="Sallet E."/>
            <person name="Samain S."/>
            <person name="Samson N."/>
            <person name="Sanders I."/>
            <person name="Saurat O."/>
            <person name="Scarpelli C."/>
            <person name="Schiex T."/>
            <person name="Segurens B."/>
            <person name="Severin A.J."/>
            <person name="Sherrier D.J."/>
            <person name="Shi R."/>
            <person name="Sims S."/>
            <person name="Singer S.R."/>
            <person name="Sinharoy S."/>
            <person name="Sterck L."/>
            <person name="Viollet A."/>
            <person name="Wang B.B."/>
            <person name="Wang K."/>
            <person name="Wang M."/>
            <person name="Wang X."/>
            <person name="Warfsmann J."/>
            <person name="Weissenbach J."/>
            <person name="White D.D."/>
            <person name="White J.D."/>
            <person name="Wiley G.B."/>
            <person name="Wincker P."/>
            <person name="Xing Y."/>
            <person name="Yang L."/>
            <person name="Yao Z."/>
            <person name="Ying F."/>
            <person name="Zhai J."/>
            <person name="Zhou L."/>
            <person name="Zuber A."/>
            <person name="Denarie J."/>
            <person name="Dixon R.A."/>
            <person name="May G.D."/>
            <person name="Schwartz D.C."/>
            <person name="Rogers J."/>
            <person name="Quetier F."/>
            <person name="Town C.D."/>
            <person name="Roe B.A."/>
        </authorList>
    </citation>
    <scope>NUCLEOTIDE SEQUENCE [LARGE SCALE GENOMIC DNA]</scope>
    <source>
        <strain evidence="1">A17</strain>
        <strain evidence="2 3">cv. Jemalong A17</strain>
    </source>
</reference>
<reference evidence="2" key="3">
    <citation type="submission" date="2015-04" db="UniProtKB">
        <authorList>
            <consortium name="EnsemblPlants"/>
        </authorList>
    </citation>
    <scope>IDENTIFICATION</scope>
    <source>
        <strain evidence="2">cv. Jemalong A17</strain>
    </source>
</reference>
<evidence type="ECO:0000313" key="2">
    <source>
        <dbReference type="EnsemblPlants" id="AES68487"/>
    </source>
</evidence>
<evidence type="ECO:0000313" key="1">
    <source>
        <dbReference type="EMBL" id="AES68487.1"/>
    </source>
</evidence>
<dbReference type="AlphaFoldDB" id="G7IYJ0"/>
<evidence type="ECO:0000313" key="3">
    <source>
        <dbReference type="Proteomes" id="UP000002051"/>
    </source>
</evidence>
<name>G7IYJ0_MEDTR</name>
<sequence length="134" mass="15537">MNDGVKFVGELKIIWDELESYCHLPTCTCHHQCQCLAMPNPKDFHLEDHALQILTGLNDQFSVVQTQFFSWNLYHVVIVFTFNSCKKRVKLSLKALILMNPNLLLIFLTQKFHGKKKPLFSYGYKSGLCTFYAC</sequence>
<proteinExistence type="predicted"/>
<accession>G7IYJ0</accession>
<gene>
    <name evidence="1" type="ordered locus">MTR_3g008800</name>
</gene>
<reference evidence="1 3" key="2">
    <citation type="journal article" date="2014" name="BMC Genomics">
        <title>An improved genome release (version Mt4.0) for the model legume Medicago truncatula.</title>
        <authorList>
            <person name="Tang H."/>
            <person name="Krishnakumar V."/>
            <person name="Bidwell S."/>
            <person name="Rosen B."/>
            <person name="Chan A."/>
            <person name="Zhou S."/>
            <person name="Gentzbittel L."/>
            <person name="Childs K.L."/>
            <person name="Yandell M."/>
            <person name="Gundlach H."/>
            <person name="Mayer K.F."/>
            <person name="Schwartz D.C."/>
            <person name="Town C.D."/>
        </authorList>
    </citation>
    <scope>GENOME REANNOTATION</scope>
    <source>
        <strain evidence="2 3">cv. Jemalong A17</strain>
    </source>
</reference>
<dbReference type="EnsemblPlants" id="AES68487">
    <property type="protein sequence ID" value="AES68487"/>
    <property type="gene ID" value="MTR_3g008800"/>
</dbReference>
<dbReference type="PaxDb" id="3880-AES68487"/>
<dbReference type="Proteomes" id="UP000002051">
    <property type="component" value="Chromosome 3"/>
</dbReference>
<dbReference type="EMBL" id="CM001219">
    <property type="protein sequence ID" value="AES68487.1"/>
    <property type="molecule type" value="Genomic_DNA"/>
</dbReference>
<protein>
    <submittedName>
        <fullName evidence="1 2">Uncharacterized protein</fullName>
    </submittedName>
</protein>
<organism evidence="1 3">
    <name type="scientific">Medicago truncatula</name>
    <name type="common">Barrel medic</name>
    <name type="synonym">Medicago tribuloides</name>
    <dbReference type="NCBI Taxonomy" id="3880"/>
    <lineage>
        <taxon>Eukaryota</taxon>
        <taxon>Viridiplantae</taxon>
        <taxon>Streptophyta</taxon>
        <taxon>Embryophyta</taxon>
        <taxon>Tracheophyta</taxon>
        <taxon>Spermatophyta</taxon>
        <taxon>Magnoliopsida</taxon>
        <taxon>eudicotyledons</taxon>
        <taxon>Gunneridae</taxon>
        <taxon>Pentapetalae</taxon>
        <taxon>rosids</taxon>
        <taxon>fabids</taxon>
        <taxon>Fabales</taxon>
        <taxon>Fabaceae</taxon>
        <taxon>Papilionoideae</taxon>
        <taxon>50 kb inversion clade</taxon>
        <taxon>NPAAA clade</taxon>
        <taxon>Hologalegina</taxon>
        <taxon>IRL clade</taxon>
        <taxon>Trifolieae</taxon>
        <taxon>Medicago</taxon>
    </lineage>
</organism>